<keyword evidence="3 5" id="KW-0560">Oxidoreductase</keyword>
<dbReference type="PANTHER" id="PTHR46300">
    <property type="entry name" value="P450, PUTATIVE (EUROFUNG)-RELATED-RELATED"/>
    <property type="match status" value="1"/>
</dbReference>
<reference evidence="7 8" key="1">
    <citation type="submission" date="2024-02" db="EMBL/GenBank/DDBJ databases">
        <title>First draft genome assembly of two strains of Seiridium cardinale.</title>
        <authorList>
            <person name="Emiliani G."/>
            <person name="Scali E."/>
        </authorList>
    </citation>
    <scope>NUCLEOTIDE SEQUENCE [LARGE SCALE GENOMIC DNA]</scope>
    <source>
        <strain evidence="7 8">BM-138-000479</strain>
    </source>
</reference>
<dbReference type="Proteomes" id="UP001465668">
    <property type="component" value="Unassembled WGS sequence"/>
</dbReference>
<protein>
    <submittedName>
        <fullName evidence="7">Cytochrome P450</fullName>
    </submittedName>
</protein>
<keyword evidence="6" id="KW-0472">Membrane</keyword>
<keyword evidence="6" id="KW-0812">Transmembrane</keyword>
<dbReference type="PRINTS" id="PR00463">
    <property type="entry name" value="EP450I"/>
</dbReference>
<keyword evidence="5" id="KW-0503">Monooxygenase</keyword>
<keyword evidence="5" id="KW-0349">Heme</keyword>
<evidence type="ECO:0000256" key="5">
    <source>
        <dbReference type="RuleBase" id="RU000461"/>
    </source>
</evidence>
<accession>A0ABR2Y3H3</accession>
<dbReference type="InterPro" id="IPR050364">
    <property type="entry name" value="Cytochrome_P450_fung"/>
</dbReference>
<comment type="caution">
    <text evidence="7">The sequence shown here is derived from an EMBL/GenBank/DDBJ whole genome shotgun (WGS) entry which is preliminary data.</text>
</comment>
<evidence type="ECO:0000256" key="3">
    <source>
        <dbReference type="ARBA" id="ARBA00023002"/>
    </source>
</evidence>
<keyword evidence="4 5" id="KW-0408">Iron</keyword>
<evidence type="ECO:0000256" key="6">
    <source>
        <dbReference type="SAM" id="Phobius"/>
    </source>
</evidence>
<dbReference type="PANTHER" id="PTHR46300:SF4">
    <property type="entry name" value="CYTOCHROME P450 98A3"/>
    <property type="match status" value="1"/>
</dbReference>
<dbReference type="InterPro" id="IPR017972">
    <property type="entry name" value="Cyt_P450_CS"/>
</dbReference>
<proteinExistence type="inferred from homology"/>
<dbReference type="CDD" id="cd11065">
    <property type="entry name" value="CYP64-like"/>
    <property type="match status" value="1"/>
</dbReference>
<keyword evidence="6" id="KW-1133">Transmembrane helix</keyword>
<dbReference type="Gene3D" id="1.10.630.10">
    <property type="entry name" value="Cytochrome P450"/>
    <property type="match status" value="1"/>
</dbReference>
<keyword evidence="8" id="KW-1185">Reference proteome</keyword>
<comment type="similarity">
    <text evidence="1 5">Belongs to the cytochrome P450 family.</text>
</comment>
<dbReference type="InterPro" id="IPR001128">
    <property type="entry name" value="Cyt_P450"/>
</dbReference>
<evidence type="ECO:0000256" key="4">
    <source>
        <dbReference type="ARBA" id="ARBA00023004"/>
    </source>
</evidence>
<evidence type="ECO:0000313" key="7">
    <source>
        <dbReference type="EMBL" id="KAK9780638.1"/>
    </source>
</evidence>
<dbReference type="Pfam" id="PF00067">
    <property type="entry name" value="p450"/>
    <property type="match status" value="1"/>
</dbReference>
<dbReference type="InterPro" id="IPR036396">
    <property type="entry name" value="Cyt_P450_sf"/>
</dbReference>
<name>A0ABR2Y3H3_9PEZI</name>
<evidence type="ECO:0000256" key="1">
    <source>
        <dbReference type="ARBA" id="ARBA00010617"/>
    </source>
</evidence>
<keyword evidence="2 5" id="KW-0479">Metal-binding</keyword>
<dbReference type="PROSITE" id="PS00086">
    <property type="entry name" value="CYTOCHROME_P450"/>
    <property type="match status" value="1"/>
</dbReference>
<feature type="transmembrane region" description="Helical" evidence="6">
    <location>
        <begin position="77"/>
        <end position="97"/>
    </location>
</feature>
<evidence type="ECO:0000313" key="8">
    <source>
        <dbReference type="Proteomes" id="UP001465668"/>
    </source>
</evidence>
<sequence>MDSPSDVQIKLSHLIPSHPILLIPVLYESPYLYILLSNSNPLYLILHFLPSAVGVSENDTTASTATSPKMLFEIAPLPNLLVLAVPFTIIVFLVRFIRQAAFRKTGPKIPPGPPGSDHAKYLQADRWNVFKAWNEKYGNVARFYTGPQLNVLLGTMEGAIDLLEKAGETFSSRPDFVMGEFLFSRLRGFSMAYGQKWRNWRTIHNSHFSAKASPAAKPMQENESAVLIKDLLENKAEDAILDRKHKILRRHMASTMFQMAYGRRVTSMEDPLVMEHDEVEEYIESTKVPGRFFLESWPQLLWLPWFSWEPEGRRDTNTRLYTTVMNDVKKRMEEGTQVPCTTQWALERQKELGFDDLELSYALSSPWAAGIGTVSTAIEIAILAILHYPGAYAKVNEEMDRVVGRDRMPTFADQQNLPYLDAFIKETMRWRLVTPTVIAHSSIQDYTYKGMFIPKDTAIYPNGTMMMRDPAVFPDGDTFKPERFLNVTDPRLQTYKFGVFGFGRRICPGMYVALQSLYIAMARMLWAFEVLPVIENGKPCIPDADDFSYGLVSYPAALKYRLVARSEKHREIAMREAELAEERMAGLPGSY</sequence>
<organism evidence="7 8">
    <name type="scientific">Seiridium cardinale</name>
    <dbReference type="NCBI Taxonomy" id="138064"/>
    <lineage>
        <taxon>Eukaryota</taxon>
        <taxon>Fungi</taxon>
        <taxon>Dikarya</taxon>
        <taxon>Ascomycota</taxon>
        <taxon>Pezizomycotina</taxon>
        <taxon>Sordariomycetes</taxon>
        <taxon>Xylariomycetidae</taxon>
        <taxon>Amphisphaeriales</taxon>
        <taxon>Sporocadaceae</taxon>
        <taxon>Seiridium</taxon>
    </lineage>
</organism>
<dbReference type="EMBL" id="JARVKM010000006">
    <property type="protein sequence ID" value="KAK9780638.1"/>
    <property type="molecule type" value="Genomic_DNA"/>
</dbReference>
<gene>
    <name evidence="7" type="ORF">SCAR479_02753</name>
</gene>
<dbReference type="InterPro" id="IPR002401">
    <property type="entry name" value="Cyt_P450_E_grp-I"/>
</dbReference>
<dbReference type="SUPFAM" id="SSF48264">
    <property type="entry name" value="Cytochrome P450"/>
    <property type="match status" value="1"/>
</dbReference>
<evidence type="ECO:0000256" key="2">
    <source>
        <dbReference type="ARBA" id="ARBA00022723"/>
    </source>
</evidence>